<proteinExistence type="predicted"/>
<feature type="chain" id="PRO_5045775102" evidence="2">
    <location>
        <begin position="21"/>
        <end position="54"/>
    </location>
</feature>
<feature type="region of interest" description="Disordered" evidence="1">
    <location>
        <begin position="25"/>
        <end position="54"/>
    </location>
</feature>
<dbReference type="Proteomes" id="UP000703674">
    <property type="component" value="Unassembled WGS sequence"/>
</dbReference>
<protein>
    <submittedName>
        <fullName evidence="3">Uncharacterized protein</fullName>
    </submittedName>
</protein>
<gene>
    <name evidence="3" type="ORF">HC175_05405</name>
</gene>
<sequence length="54" mass="5906">MKRYMMFMLFALSLSTSLISCRETKDAAEATGEAVEEGVNETRENTGLGGDDDL</sequence>
<evidence type="ECO:0000313" key="3">
    <source>
        <dbReference type="EMBL" id="NJW52348.1"/>
    </source>
</evidence>
<evidence type="ECO:0000313" key="4">
    <source>
        <dbReference type="Proteomes" id="UP000703674"/>
    </source>
</evidence>
<feature type="signal peptide" evidence="2">
    <location>
        <begin position="1"/>
        <end position="20"/>
    </location>
</feature>
<dbReference type="RefSeq" id="WP_168137450.1">
    <property type="nucleotide sequence ID" value="NZ_JAAVJR010000002.1"/>
</dbReference>
<evidence type="ECO:0000256" key="1">
    <source>
        <dbReference type="SAM" id="MobiDB-lite"/>
    </source>
</evidence>
<keyword evidence="4" id="KW-1185">Reference proteome</keyword>
<accession>A0ABX1CZN2</accession>
<organism evidence="3 4">
    <name type="scientific">Salinimicrobium oceani</name>
    <dbReference type="NCBI Taxonomy" id="2722702"/>
    <lineage>
        <taxon>Bacteria</taxon>
        <taxon>Pseudomonadati</taxon>
        <taxon>Bacteroidota</taxon>
        <taxon>Flavobacteriia</taxon>
        <taxon>Flavobacteriales</taxon>
        <taxon>Flavobacteriaceae</taxon>
        <taxon>Salinimicrobium</taxon>
    </lineage>
</organism>
<evidence type="ECO:0000256" key="2">
    <source>
        <dbReference type="SAM" id="SignalP"/>
    </source>
</evidence>
<dbReference type="EMBL" id="JAAVJR010000002">
    <property type="protein sequence ID" value="NJW52348.1"/>
    <property type="molecule type" value="Genomic_DNA"/>
</dbReference>
<keyword evidence="2" id="KW-0732">Signal</keyword>
<name>A0ABX1CZN2_9FLAO</name>
<dbReference type="PROSITE" id="PS51257">
    <property type="entry name" value="PROKAR_LIPOPROTEIN"/>
    <property type="match status" value="1"/>
</dbReference>
<reference evidence="3 4" key="1">
    <citation type="submission" date="2020-03" db="EMBL/GenBank/DDBJ databases">
        <title>Salinimicrobium sp. nov, isolated from SCS.</title>
        <authorList>
            <person name="Cao W.R."/>
        </authorList>
    </citation>
    <scope>NUCLEOTIDE SEQUENCE [LARGE SCALE GENOMIC DNA]</scope>
    <source>
        <strain evidence="4">J15B91</strain>
    </source>
</reference>
<comment type="caution">
    <text evidence="3">The sequence shown here is derived from an EMBL/GenBank/DDBJ whole genome shotgun (WGS) entry which is preliminary data.</text>
</comment>